<dbReference type="InterPro" id="IPR050246">
    <property type="entry name" value="Class_II_FBP_aldolase"/>
</dbReference>
<gene>
    <name evidence="4" type="ORF">IAC50_01030</name>
</gene>
<comment type="cofactor">
    <cofactor evidence="3">
        <name>Zn(2+)</name>
        <dbReference type="ChEBI" id="CHEBI:29105"/>
    </cofactor>
    <text evidence="3">Binds 2 Zn(2+) ions per subunit. One is catalytic and the other provides a structural contribution.</text>
</comment>
<dbReference type="EMBL" id="DVMP01000021">
    <property type="protein sequence ID" value="HIU25068.1"/>
    <property type="molecule type" value="Genomic_DNA"/>
</dbReference>
<dbReference type="GO" id="GO:0005975">
    <property type="term" value="P:carbohydrate metabolic process"/>
    <property type="evidence" value="ECO:0007669"/>
    <property type="project" value="InterPro"/>
</dbReference>
<dbReference type="CDD" id="cd00947">
    <property type="entry name" value="TBP_aldolase_IIB"/>
    <property type="match status" value="1"/>
</dbReference>
<dbReference type="PANTHER" id="PTHR30304">
    <property type="entry name" value="D-TAGATOSE-1,6-BISPHOSPHATE ALDOLASE"/>
    <property type="match status" value="1"/>
</dbReference>
<dbReference type="AlphaFoldDB" id="A0A9D1I0P1"/>
<feature type="binding site" evidence="3">
    <location>
        <position position="134"/>
    </location>
    <ligand>
        <name>Zn(2+)</name>
        <dbReference type="ChEBI" id="CHEBI:29105"/>
        <label>2</label>
    </ligand>
</feature>
<evidence type="ECO:0000256" key="3">
    <source>
        <dbReference type="PIRSR" id="PIRSR001359-3"/>
    </source>
</evidence>
<feature type="binding site" evidence="2">
    <location>
        <begin position="228"/>
        <end position="231"/>
    </location>
    <ligand>
        <name>dihydroxyacetone phosphate</name>
        <dbReference type="ChEBI" id="CHEBI:57642"/>
    </ligand>
</feature>
<dbReference type="NCBIfam" id="NF005288">
    <property type="entry name" value="PRK06806.1"/>
    <property type="match status" value="1"/>
</dbReference>
<dbReference type="NCBIfam" id="TIGR00167">
    <property type="entry name" value="cbbA"/>
    <property type="match status" value="1"/>
</dbReference>
<reference evidence="4" key="2">
    <citation type="journal article" date="2021" name="PeerJ">
        <title>Extensive microbial diversity within the chicken gut microbiome revealed by metagenomics and culture.</title>
        <authorList>
            <person name="Gilroy R."/>
            <person name="Ravi A."/>
            <person name="Getino M."/>
            <person name="Pursley I."/>
            <person name="Horton D.L."/>
            <person name="Alikhan N.F."/>
            <person name="Baker D."/>
            <person name="Gharbi K."/>
            <person name="Hall N."/>
            <person name="Watson M."/>
            <person name="Adriaenssens E.M."/>
            <person name="Foster-Nyarko E."/>
            <person name="Jarju S."/>
            <person name="Secka A."/>
            <person name="Antonio M."/>
            <person name="Oren A."/>
            <person name="Chaudhuri R.R."/>
            <person name="La Ragione R."/>
            <person name="Hildebrand F."/>
            <person name="Pallen M.J."/>
        </authorList>
    </citation>
    <scope>NUCLEOTIDE SEQUENCE</scope>
    <source>
        <strain evidence="4">ChiHcec3-6078</strain>
    </source>
</reference>
<evidence type="ECO:0000256" key="2">
    <source>
        <dbReference type="PIRSR" id="PIRSR001359-2"/>
    </source>
</evidence>
<feature type="binding site" evidence="2">
    <location>
        <position position="179"/>
    </location>
    <ligand>
        <name>dihydroxyacetone phosphate</name>
        <dbReference type="ChEBI" id="CHEBI:57642"/>
    </ligand>
</feature>
<organism evidence="4 5">
    <name type="scientific">Candidatus Allocopromorpha excrementigallinarum</name>
    <dbReference type="NCBI Taxonomy" id="2840742"/>
    <lineage>
        <taxon>Bacteria</taxon>
        <taxon>Bacillati</taxon>
        <taxon>Bacillota</taxon>
        <taxon>Clostridia</taxon>
        <taxon>Eubacteriales</taxon>
        <taxon>Eubacteriaceae</taxon>
        <taxon>Eubacteriaceae incertae sedis</taxon>
        <taxon>Candidatus Allocopromorpha</taxon>
    </lineage>
</organism>
<feature type="binding site" evidence="3">
    <location>
        <position position="83"/>
    </location>
    <ligand>
        <name>Zn(2+)</name>
        <dbReference type="ChEBI" id="CHEBI:29105"/>
        <label>1</label>
        <note>catalytic</note>
    </ligand>
</feature>
<reference evidence="4" key="1">
    <citation type="submission" date="2020-10" db="EMBL/GenBank/DDBJ databases">
        <authorList>
            <person name="Gilroy R."/>
        </authorList>
    </citation>
    <scope>NUCLEOTIDE SEQUENCE</scope>
    <source>
        <strain evidence="4">ChiHcec3-6078</strain>
    </source>
</reference>
<proteinExistence type="predicted"/>
<feature type="active site" description="Proton donor" evidence="1">
    <location>
        <position position="82"/>
    </location>
</feature>
<evidence type="ECO:0000313" key="5">
    <source>
        <dbReference type="Proteomes" id="UP000824090"/>
    </source>
</evidence>
<dbReference type="Gene3D" id="3.20.20.70">
    <property type="entry name" value="Aldolase class I"/>
    <property type="match status" value="1"/>
</dbReference>
<keyword evidence="3" id="KW-0479">Metal-binding</keyword>
<dbReference type="Pfam" id="PF01116">
    <property type="entry name" value="F_bP_aldolase"/>
    <property type="match status" value="1"/>
</dbReference>
<dbReference type="SUPFAM" id="SSF51569">
    <property type="entry name" value="Aldolase"/>
    <property type="match status" value="1"/>
</dbReference>
<name>A0A9D1I0P1_9FIRM</name>
<keyword evidence="3" id="KW-0862">Zinc</keyword>
<dbReference type="PANTHER" id="PTHR30304:SF0">
    <property type="entry name" value="D-TAGATOSE-1,6-BISPHOSPHATE ALDOLASE SUBUNIT GATY-RELATED"/>
    <property type="match status" value="1"/>
</dbReference>
<dbReference type="InterPro" id="IPR000771">
    <property type="entry name" value="FBA_II"/>
</dbReference>
<feature type="binding site" evidence="3">
    <location>
        <position position="104"/>
    </location>
    <ligand>
        <name>Zn(2+)</name>
        <dbReference type="ChEBI" id="CHEBI:29105"/>
        <label>2</label>
    </ligand>
</feature>
<dbReference type="PIRSF" id="PIRSF001359">
    <property type="entry name" value="F_bP_aldolase_II"/>
    <property type="match status" value="1"/>
</dbReference>
<sequence length="281" mass="30233">MALVKMSALLKRAEEKNIGCGAFNVGNMEMLSGVVKAAEEMAAPVIIQIAQVRLSHSPLELMGPMMVEAARRSKVDIAVHLDHGSSVEVIKQALDYGFTSVMFDGSGLPLEENVKKTAEVKRLAEGYGADTEGELGVVGGSEGGGKGSEIKYTEPEEAESFCRETGVDALAVAIGNAHGNYRGEPKLAFDVLEEIDKVTETPLVLHGGSGISDKDYIKAISLGIRKLNIATANFSALAGGVEEYARKTERVDFFKLNEIMIDSVYRNVKKYINVFSVKSQV</sequence>
<dbReference type="Proteomes" id="UP000824090">
    <property type="component" value="Unassembled WGS sequence"/>
</dbReference>
<dbReference type="GO" id="GO:0008270">
    <property type="term" value="F:zinc ion binding"/>
    <property type="evidence" value="ECO:0007669"/>
    <property type="project" value="InterPro"/>
</dbReference>
<feature type="binding site" evidence="2">
    <location>
        <begin position="207"/>
        <end position="209"/>
    </location>
    <ligand>
        <name>dihydroxyacetone phosphate</name>
        <dbReference type="ChEBI" id="CHEBI:57642"/>
    </ligand>
</feature>
<feature type="binding site" evidence="3">
    <location>
        <position position="178"/>
    </location>
    <ligand>
        <name>Zn(2+)</name>
        <dbReference type="ChEBI" id="CHEBI:29105"/>
        <label>1</label>
        <note>catalytic</note>
    </ligand>
</feature>
<protein>
    <submittedName>
        <fullName evidence="4">Class II aldolase</fullName>
    </submittedName>
</protein>
<accession>A0A9D1I0P1</accession>
<comment type="caution">
    <text evidence="4">The sequence shown here is derived from an EMBL/GenBank/DDBJ whole genome shotgun (WGS) entry which is preliminary data.</text>
</comment>
<evidence type="ECO:0000256" key="1">
    <source>
        <dbReference type="PIRSR" id="PIRSR001359-1"/>
    </source>
</evidence>
<dbReference type="InterPro" id="IPR013785">
    <property type="entry name" value="Aldolase_TIM"/>
</dbReference>
<feature type="binding site" evidence="3">
    <location>
        <position position="206"/>
    </location>
    <ligand>
        <name>Zn(2+)</name>
        <dbReference type="ChEBI" id="CHEBI:29105"/>
        <label>1</label>
        <note>catalytic</note>
    </ligand>
</feature>
<dbReference type="GO" id="GO:0016832">
    <property type="term" value="F:aldehyde-lyase activity"/>
    <property type="evidence" value="ECO:0007669"/>
    <property type="project" value="InterPro"/>
</dbReference>
<evidence type="ECO:0000313" key="4">
    <source>
        <dbReference type="EMBL" id="HIU25068.1"/>
    </source>
</evidence>